<comment type="caution">
    <text evidence="1">The sequence shown here is derived from an EMBL/GenBank/DDBJ whole genome shotgun (WGS) entry which is preliminary data.</text>
</comment>
<dbReference type="AlphaFoldDB" id="A0A1V1NTG9"/>
<organism evidence="1 2">
    <name type="scientific">Candidatus Magnetoglobus multicellularis str. Araruama</name>
    <dbReference type="NCBI Taxonomy" id="890399"/>
    <lineage>
        <taxon>Bacteria</taxon>
        <taxon>Pseudomonadati</taxon>
        <taxon>Thermodesulfobacteriota</taxon>
        <taxon>Desulfobacteria</taxon>
        <taxon>Desulfobacterales</taxon>
        <taxon>Desulfobacteraceae</taxon>
        <taxon>Candidatus Magnetoglobus</taxon>
    </lineage>
</organism>
<dbReference type="InterPro" id="IPR008969">
    <property type="entry name" value="CarboxyPept-like_regulatory"/>
</dbReference>
<reference evidence="2" key="1">
    <citation type="submission" date="2012-11" db="EMBL/GenBank/DDBJ databases">
        <authorList>
            <person name="Lucero-Rivera Y.E."/>
            <person name="Tovar-Ramirez D."/>
        </authorList>
    </citation>
    <scope>NUCLEOTIDE SEQUENCE [LARGE SCALE GENOMIC DNA]</scope>
    <source>
        <strain evidence="2">Araruama</strain>
    </source>
</reference>
<evidence type="ECO:0000313" key="2">
    <source>
        <dbReference type="Proteomes" id="UP000189670"/>
    </source>
</evidence>
<sequence length="177" mass="20375">MNYTALEQTSDISGIITDESNQPLSDVKLYDNESNYILTGNNGSYTYVAGFEWTGYVKPVLEGWTFKPPYRYFESITQAQTNQHYKAFTNKYLIAGRIIHQHTNIPLEGVNISCQTNDCSTETNDNGEFSLEVPYGWSDTLNFQKLLMPLSHRNLNFNRSNQMILQKPFTIKIYCLI</sequence>
<dbReference type="Proteomes" id="UP000189670">
    <property type="component" value="Unassembled WGS sequence"/>
</dbReference>
<proteinExistence type="predicted"/>
<protein>
    <submittedName>
        <fullName evidence="1">Uncharacterized protein</fullName>
    </submittedName>
</protein>
<evidence type="ECO:0000313" key="1">
    <source>
        <dbReference type="EMBL" id="ETR65865.1"/>
    </source>
</evidence>
<accession>A0A1V1NTG9</accession>
<dbReference type="SUPFAM" id="SSF49464">
    <property type="entry name" value="Carboxypeptidase regulatory domain-like"/>
    <property type="match status" value="1"/>
</dbReference>
<dbReference type="EMBL" id="ATBP01002432">
    <property type="protein sequence ID" value="ETR65865.1"/>
    <property type="molecule type" value="Genomic_DNA"/>
</dbReference>
<gene>
    <name evidence="1" type="ORF">OMM_05893</name>
</gene>
<name>A0A1V1NTG9_9BACT</name>